<dbReference type="Gramene" id="EME29833">
    <property type="protein sequence ID" value="EME29833"/>
    <property type="gene ID" value="Gasu_28330"/>
</dbReference>
<keyword evidence="2" id="KW-1185">Reference proteome</keyword>
<gene>
    <name evidence="1" type="ORF">Gasu_28330</name>
</gene>
<reference evidence="2" key="1">
    <citation type="journal article" date="2013" name="Science">
        <title>Gene transfer from bacteria and archaea facilitated evolution of an extremophilic eukaryote.</title>
        <authorList>
            <person name="Schonknecht G."/>
            <person name="Chen W.H."/>
            <person name="Ternes C.M."/>
            <person name="Barbier G.G."/>
            <person name="Shrestha R.P."/>
            <person name="Stanke M."/>
            <person name="Brautigam A."/>
            <person name="Baker B.J."/>
            <person name="Banfield J.F."/>
            <person name="Garavito R.M."/>
            <person name="Carr K."/>
            <person name="Wilkerson C."/>
            <person name="Rensing S.A."/>
            <person name="Gagneul D."/>
            <person name="Dickenson N.E."/>
            <person name="Oesterhelt C."/>
            <person name="Lercher M.J."/>
            <person name="Weber A.P."/>
        </authorList>
    </citation>
    <scope>NUCLEOTIDE SEQUENCE [LARGE SCALE GENOMIC DNA]</scope>
    <source>
        <strain evidence="2">074W</strain>
    </source>
</reference>
<dbReference type="KEGG" id="gsl:Gasu_28330"/>
<proteinExistence type="predicted"/>
<sequence length="200" mass="23197">MKISDPAKSPALAISKLTHRFSYLRCHSFMGSSEHVIQSDCNIHDRVSKKSPFQKRYQMFEQLVFVATAVEKDLFQLTSYTLSTDNLKTCIQKSVQGEYCNKQMSFYEKNNTQNSSPILNVTHIATERPEAKKTDTNNEIAHIHVTKRKLKCKHNYLKKTKIAPDESPHNFVYVTKAIRVKYRTNSASKPQVRSIMKYRF</sequence>
<evidence type="ECO:0000313" key="2">
    <source>
        <dbReference type="Proteomes" id="UP000030680"/>
    </source>
</evidence>
<accession>M2Y1N9</accession>
<dbReference type="AlphaFoldDB" id="M2Y1N9"/>
<dbReference type="Proteomes" id="UP000030680">
    <property type="component" value="Unassembled WGS sequence"/>
</dbReference>
<organism evidence="1 2">
    <name type="scientific">Galdieria sulphuraria</name>
    <name type="common">Red alga</name>
    <dbReference type="NCBI Taxonomy" id="130081"/>
    <lineage>
        <taxon>Eukaryota</taxon>
        <taxon>Rhodophyta</taxon>
        <taxon>Bangiophyceae</taxon>
        <taxon>Galdieriales</taxon>
        <taxon>Galdieriaceae</taxon>
        <taxon>Galdieria</taxon>
    </lineage>
</organism>
<dbReference type="EMBL" id="KB454505">
    <property type="protein sequence ID" value="EME29833.1"/>
    <property type="molecule type" value="Genomic_DNA"/>
</dbReference>
<protein>
    <submittedName>
        <fullName evidence="1">Uncharacterized protein</fullName>
    </submittedName>
</protein>
<dbReference type="OrthoDB" id="10424239at2759"/>
<evidence type="ECO:0000313" key="1">
    <source>
        <dbReference type="EMBL" id="EME29833.1"/>
    </source>
</evidence>
<dbReference type="GeneID" id="17088602"/>
<dbReference type="RefSeq" id="XP_005706353.1">
    <property type="nucleotide sequence ID" value="XM_005706296.1"/>
</dbReference>
<name>M2Y1N9_GALSU</name>